<feature type="domain" description="Peptidase M61 N-terminal" evidence="2">
    <location>
        <begin position="35"/>
        <end position="218"/>
    </location>
</feature>
<evidence type="ECO:0000313" key="4">
    <source>
        <dbReference type="Proteomes" id="UP001164653"/>
    </source>
</evidence>
<reference evidence="3" key="1">
    <citation type="submission" date="2022-11" db="EMBL/GenBank/DDBJ databases">
        <title>Dyadobacter pollutisoli sp. nov., isolated from plastic dumped soil.</title>
        <authorList>
            <person name="Kim J.M."/>
            <person name="Kim K.R."/>
            <person name="Lee J.K."/>
            <person name="Hao L."/>
            <person name="Jeon C.O."/>
        </authorList>
    </citation>
    <scope>NUCLEOTIDE SEQUENCE</scope>
    <source>
        <strain evidence="3">U1</strain>
    </source>
</reference>
<dbReference type="Pfam" id="PF17899">
    <property type="entry name" value="Peptidase_M61_N"/>
    <property type="match status" value="1"/>
</dbReference>
<dbReference type="Gene3D" id="1.10.390.10">
    <property type="entry name" value="Neutral Protease Domain 2"/>
    <property type="match status" value="1"/>
</dbReference>
<organism evidence="3 4">
    <name type="scientific">Dyadobacter pollutisoli</name>
    <dbReference type="NCBI Taxonomy" id="2910158"/>
    <lineage>
        <taxon>Bacteria</taxon>
        <taxon>Pseudomonadati</taxon>
        <taxon>Bacteroidota</taxon>
        <taxon>Cytophagia</taxon>
        <taxon>Cytophagales</taxon>
        <taxon>Spirosomataceae</taxon>
        <taxon>Dyadobacter</taxon>
    </lineage>
</organism>
<protein>
    <recommendedName>
        <fullName evidence="5">Peptidase M61</fullName>
    </recommendedName>
</protein>
<gene>
    <name evidence="3" type="ORF">ON006_20240</name>
</gene>
<dbReference type="InterPro" id="IPR036034">
    <property type="entry name" value="PDZ_sf"/>
</dbReference>
<dbReference type="Gene3D" id="2.30.42.10">
    <property type="match status" value="1"/>
</dbReference>
<keyword evidence="4" id="KW-1185">Reference proteome</keyword>
<dbReference type="Pfam" id="PF05299">
    <property type="entry name" value="Peptidase_M61"/>
    <property type="match status" value="1"/>
</dbReference>
<dbReference type="KEGG" id="dpf:ON006_20240"/>
<dbReference type="SUPFAM" id="SSF55486">
    <property type="entry name" value="Metalloproteases ('zincins'), catalytic domain"/>
    <property type="match status" value="1"/>
</dbReference>
<evidence type="ECO:0000259" key="2">
    <source>
        <dbReference type="Pfam" id="PF17899"/>
    </source>
</evidence>
<proteinExistence type="predicted"/>
<feature type="domain" description="Peptidase M61 catalytic" evidence="1">
    <location>
        <begin position="312"/>
        <end position="419"/>
    </location>
</feature>
<dbReference type="InterPro" id="IPR007963">
    <property type="entry name" value="Peptidase_M61_catalytic"/>
</dbReference>
<dbReference type="Proteomes" id="UP001164653">
    <property type="component" value="Chromosome"/>
</dbReference>
<dbReference type="RefSeq" id="WP_244823673.1">
    <property type="nucleotide sequence ID" value="NZ_CP112998.1"/>
</dbReference>
<evidence type="ECO:0008006" key="5">
    <source>
        <dbReference type="Google" id="ProtNLM"/>
    </source>
</evidence>
<sequence>MRLHISIFSLALIWFCGCAPGKKAGGKISKSDSVHVSIDLVDVKYDQVKVTVDAPKQTASTIAYHFPKIIPGTYAIADYGRYITDIKAFDKKGKELKTSRTDSNTVMIEDAKRLAKVSYLVNDTFDNEADNGTFTEEGKTIFSPAGTNIDAGKQFMLNMAGFVGYFTNQLEKPYQISISHPAGLYGSTALIDMDNSSQSDVFNISRYPDVVDNPIMYAAPDTSNFNVNGMEVLLGVYSKSGTVRASDLRPDLERMVRAQKKFLGPINDTKKYAVLTYVSSGAENDAKGLGALEHNNSTVAVFRDPMRSKDLIHVISHEFFHTITPLKVHSKEIQYFDFNDPKMSQHLWFYEGVTEYFSNLFQVNQGLINDNQFYDLMAKKVENARRYDDKLSITEMSSHVLDRKMKAQYPNVYEKGALIAMCVDILIREESKGERGLLWLMSELSKTYGPTKAFEDAELIPEITKLTSATIGEFLQNHVVIGEHINYESFTKRMGVAKEVVSFPEPIVFMIEGTPYIKLDKTNTHILADSVDGANNFYNNLGIKNNDRFVEINGLKLDPKDLNGIIYMGYDLEEGSPITVKVNRNGEDMELKGIVKQNYSDGDGFRFKDESKRALNEAWLKK</sequence>
<dbReference type="EMBL" id="CP112998">
    <property type="protein sequence ID" value="WAC10079.1"/>
    <property type="molecule type" value="Genomic_DNA"/>
</dbReference>
<dbReference type="PROSITE" id="PS51257">
    <property type="entry name" value="PROKAR_LIPOPROTEIN"/>
    <property type="match status" value="1"/>
</dbReference>
<dbReference type="Gene3D" id="2.60.40.3650">
    <property type="match status" value="1"/>
</dbReference>
<evidence type="ECO:0000313" key="3">
    <source>
        <dbReference type="EMBL" id="WAC10079.1"/>
    </source>
</evidence>
<dbReference type="InterPro" id="IPR040756">
    <property type="entry name" value="Peptidase_M61_N"/>
</dbReference>
<accession>A0A9E8SJD4</accession>
<dbReference type="AlphaFoldDB" id="A0A9E8SJD4"/>
<evidence type="ECO:0000259" key="1">
    <source>
        <dbReference type="Pfam" id="PF05299"/>
    </source>
</evidence>
<dbReference type="SUPFAM" id="SSF50156">
    <property type="entry name" value="PDZ domain-like"/>
    <property type="match status" value="1"/>
</dbReference>
<name>A0A9E8SJD4_9BACT</name>
<dbReference type="InterPro" id="IPR027268">
    <property type="entry name" value="Peptidase_M4/M1_CTD_sf"/>
</dbReference>